<evidence type="ECO:0000313" key="3">
    <source>
        <dbReference type="Proteomes" id="UP000030641"/>
    </source>
</evidence>
<feature type="region of interest" description="Disordered" evidence="1">
    <location>
        <begin position="1"/>
        <end position="31"/>
    </location>
</feature>
<dbReference type="EMBL" id="KL584756">
    <property type="protein sequence ID" value="KEQ96668.1"/>
    <property type="molecule type" value="Genomic_DNA"/>
</dbReference>
<accession>A0A074YFU3</accession>
<gene>
    <name evidence="2" type="ORF">AUEXF2481DRAFT_79034</name>
</gene>
<dbReference type="RefSeq" id="XP_013345071.1">
    <property type="nucleotide sequence ID" value="XM_013489617.1"/>
</dbReference>
<dbReference type="GeneID" id="25371499"/>
<evidence type="ECO:0000313" key="2">
    <source>
        <dbReference type="EMBL" id="KEQ96668.1"/>
    </source>
</evidence>
<evidence type="ECO:0000256" key="1">
    <source>
        <dbReference type="SAM" id="MobiDB-lite"/>
    </source>
</evidence>
<sequence>MQPPKSRKKTPKAHGDSAYEDSPAPPDKKTRIMLKRGKKLPKKGELIVAQSDDTVVEDTEEPQNPEDDLLTAANAPVPIHEKRTPAKVAVEPARPRIARPERTVDGLLSQSIKMVRQEMEKQAGAFDFTPDGDFPSSTRVFGNYLLNAPHQMDRTNGKWYKRACEKVGMMSMRDVMGKGVAAAVTEALVETIAEETQRVAQTFAADATRLIESVSNTGEE</sequence>
<name>A0A074YFU3_AURSE</name>
<dbReference type="AlphaFoldDB" id="A0A074YFU3"/>
<feature type="region of interest" description="Disordered" evidence="1">
    <location>
        <begin position="50"/>
        <end position="69"/>
    </location>
</feature>
<organism evidence="2 3">
    <name type="scientific">Aureobasidium subglaciale (strain EXF-2481)</name>
    <name type="common">Aureobasidium pullulans var. subglaciale</name>
    <dbReference type="NCBI Taxonomy" id="1043005"/>
    <lineage>
        <taxon>Eukaryota</taxon>
        <taxon>Fungi</taxon>
        <taxon>Dikarya</taxon>
        <taxon>Ascomycota</taxon>
        <taxon>Pezizomycotina</taxon>
        <taxon>Dothideomycetes</taxon>
        <taxon>Dothideomycetidae</taxon>
        <taxon>Dothideales</taxon>
        <taxon>Saccotheciaceae</taxon>
        <taxon>Aureobasidium</taxon>
    </lineage>
</organism>
<proteinExistence type="predicted"/>
<protein>
    <submittedName>
        <fullName evidence="2">Uncharacterized protein</fullName>
    </submittedName>
</protein>
<dbReference type="OrthoDB" id="3922598at2759"/>
<dbReference type="InParanoid" id="A0A074YFU3"/>
<keyword evidence="3" id="KW-1185">Reference proteome</keyword>
<dbReference type="Proteomes" id="UP000030641">
    <property type="component" value="Unassembled WGS sequence"/>
</dbReference>
<reference evidence="2 3" key="1">
    <citation type="journal article" date="2014" name="BMC Genomics">
        <title>Genome sequencing of four Aureobasidium pullulans varieties: biotechnological potential, stress tolerance, and description of new species.</title>
        <authorList>
            <person name="Gostin Ar C."/>
            <person name="Ohm R.A."/>
            <person name="Kogej T."/>
            <person name="Sonjak S."/>
            <person name="Turk M."/>
            <person name="Zajc J."/>
            <person name="Zalar P."/>
            <person name="Grube M."/>
            <person name="Sun H."/>
            <person name="Han J."/>
            <person name="Sharma A."/>
            <person name="Chiniquy J."/>
            <person name="Ngan C.Y."/>
            <person name="Lipzen A."/>
            <person name="Barry K."/>
            <person name="Grigoriev I.V."/>
            <person name="Gunde-Cimerman N."/>
        </authorList>
    </citation>
    <scope>NUCLEOTIDE SEQUENCE [LARGE SCALE GENOMIC DNA]</scope>
    <source>
        <strain evidence="2 3">EXF-2481</strain>
    </source>
</reference>
<feature type="compositionally biased region" description="Acidic residues" evidence="1">
    <location>
        <begin position="54"/>
        <end position="69"/>
    </location>
</feature>
<dbReference type="HOGENOM" id="CLU_1255763_0_0_1"/>
<feature type="compositionally biased region" description="Basic residues" evidence="1">
    <location>
        <begin position="1"/>
        <end position="12"/>
    </location>
</feature>